<dbReference type="InterPro" id="IPR008257">
    <property type="entry name" value="Pept_M19"/>
</dbReference>
<keyword evidence="1" id="KW-0479">Metal-binding</keyword>
<dbReference type="EMBL" id="HBUF01239999">
    <property type="protein sequence ID" value="CAG6676511.1"/>
    <property type="molecule type" value="Transcribed_RNA"/>
</dbReference>
<name>A0A8D8T229_9HEMI</name>
<dbReference type="GO" id="GO:0070573">
    <property type="term" value="F:metallodipeptidase activity"/>
    <property type="evidence" value="ECO:0007669"/>
    <property type="project" value="InterPro"/>
</dbReference>
<organism evidence="3">
    <name type="scientific">Cacopsylla melanoneura</name>
    <dbReference type="NCBI Taxonomy" id="428564"/>
    <lineage>
        <taxon>Eukaryota</taxon>
        <taxon>Metazoa</taxon>
        <taxon>Ecdysozoa</taxon>
        <taxon>Arthropoda</taxon>
        <taxon>Hexapoda</taxon>
        <taxon>Insecta</taxon>
        <taxon>Pterygota</taxon>
        <taxon>Neoptera</taxon>
        <taxon>Paraneoptera</taxon>
        <taxon>Hemiptera</taxon>
        <taxon>Sternorrhyncha</taxon>
        <taxon>Psylloidea</taxon>
        <taxon>Psyllidae</taxon>
        <taxon>Psyllinae</taxon>
        <taxon>Cacopsylla</taxon>
    </lineage>
</organism>
<dbReference type="SUPFAM" id="SSF51556">
    <property type="entry name" value="Metallo-dependent hydrolases"/>
    <property type="match status" value="1"/>
</dbReference>
<dbReference type="EMBL" id="HBUF01409883">
    <property type="protein sequence ID" value="CAG6738843.1"/>
    <property type="molecule type" value="Transcribed_RNA"/>
</dbReference>
<dbReference type="GO" id="GO:0006508">
    <property type="term" value="P:proteolysis"/>
    <property type="evidence" value="ECO:0007669"/>
    <property type="project" value="UniProtKB-KW"/>
</dbReference>
<feature type="transmembrane region" description="Helical" evidence="2">
    <location>
        <begin position="207"/>
        <end position="228"/>
    </location>
</feature>
<evidence type="ECO:0000256" key="1">
    <source>
        <dbReference type="RuleBase" id="RU341113"/>
    </source>
</evidence>
<dbReference type="EMBL" id="HBUF01673041">
    <property type="protein sequence ID" value="CAG6790795.1"/>
    <property type="molecule type" value="Transcribed_RNA"/>
</dbReference>
<keyword evidence="1" id="KW-1015">Disulfide bond</keyword>
<proteinExistence type="inferred from homology"/>
<comment type="catalytic activity">
    <reaction evidence="1">
        <text>an L-aminoacyl-L-amino acid + H2O = 2 an L-alpha-amino acid</text>
        <dbReference type="Rhea" id="RHEA:48940"/>
        <dbReference type="ChEBI" id="CHEBI:15377"/>
        <dbReference type="ChEBI" id="CHEBI:59869"/>
        <dbReference type="ChEBI" id="CHEBI:77460"/>
        <dbReference type="EC" id="3.4.13.19"/>
    </reaction>
</comment>
<keyword evidence="2" id="KW-0812">Transmembrane</keyword>
<dbReference type="Gene3D" id="3.20.20.140">
    <property type="entry name" value="Metal-dependent hydrolases"/>
    <property type="match status" value="1"/>
</dbReference>
<dbReference type="Pfam" id="PF01244">
    <property type="entry name" value="Peptidase_M19"/>
    <property type="match status" value="1"/>
</dbReference>
<dbReference type="GO" id="GO:0046872">
    <property type="term" value="F:metal ion binding"/>
    <property type="evidence" value="ECO:0007669"/>
    <property type="project" value="UniProtKB-UniRule"/>
</dbReference>
<keyword evidence="2" id="KW-1133">Transmembrane helix</keyword>
<comment type="cofactor">
    <cofactor evidence="1">
        <name>Zn(2+)</name>
        <dbReference type="ChEBI" id="CHEBI:29105"/>
    </cofactor>
</comment>
<accession>A0A8D8T229</accession>
<sequence>MSSAVHSHTLPHPQDYVIEYKTHKPSSLRGTRRSLSVSEHYRGNGPMYRTFSDDHKAFDTVAFPTGHITNHFHESLPQMTCSLHHYPSLYCEARWCHDHDKMGGAVYPRVCPRAMFEYRQYHSSYLDDSCSEEDNVPPPPCLCDRGYPSYKQMKQEEGILCPPDVTQRDITRQEVTFYPTSTPTNSTSTTAGIGWMGGCINSQTKRWWIMLLVIGLAGAAGLGVPIALKIHSGASYEERLEFASRLLQEVPLIDGHNDLPWNIRKFVHNKLSTFKFAEDLRKVPPWSESAWSHTDLPRLRAGHISAQFWAAYVPCESAYKDAIQLTLEQIDVIKRLTDKYSPPLTFCTSAQDIVNAHSKGQLCSLIGVEGGHSIANSLPVLRILYSLGVRYMTLTSTCNTQWADSSLADDPGKKPEHSGLTNFGKIIVKEMNRLGMLVDLSHVSVQTMQAALDTSKAPVVFSHSSARALCNSSRNVPDHILAKLALNRGLVMVNFYSQFLTCTNASSIQDAAEHINHIRDVAGVDSVGLGAGYDGINFTPTGLEDVSSYPALFAQLVGSGKWNTEDLKKLAGLNFLRVLREVEKVKDDMARSGAEPFEDNIATKYLKGRTNCTSEDPFQKKN</sequence>
<keyword evidence="1" id="KW-0482">Metalloprotease</keyword>
<keyword evidence="1" id="KW-0336">GPI-anchor</keyword>
<keyword evidence="2" id="KW-0472">Membrane</keyword>
<keyword evidence="1" id="KW-0862">Zinc</keyword>
<protein>
    <recommendedName>
        <fullName evidence="1">Dipeptidase</fullName>
        <ecNumber evidence="1">3.4.13.19</ecNumber>
    </recommendedName>
</protein>
<dbReference type="EMBL" id="HBUF01673040">
    <property type="protein sequence ID" value="CAG6790794.1"/>
    <property type="molecule type" value="Transcribed_RNA"/>
</dbReference>
<dbReference type="GO" id="GO:0098552">
    <property type="term" value="C:side of membrane"/>
    <property type="evidence" value="ECO:0007669"/>
    <property type="project" value="UniProtKB-KW"/>
</dbReference>
<evidence type="ECO:0000256" key="2">
    <source>
        <dbReference type="SAM" id="Phobius"/>
    </source>
</evidence>
<dbReference type="PROSITE" id="PS51365">
    <property type="entry name" value="RENAL_DIPEPTIDASE_2"/>
    <property type="match status" value="1"/>
</dbReference>
<keyword evidence="1" id="KW-0378">Hydrolase</keyword>
<comment type="subcellular location">
    <subcellularLocation>
        <location evidence="1">Membrane</location>
        <topology evidence="1">Lipid-anchor</topology>
        <topology evidence="1">GPI-anchor</topology>
    </subcellularLocation>
</comment>
<dbReference type="EMBL" id="HBUF01409885">
    <property type="protein sequence ID" value="CAG6738845.1"/>
    <property type="molecule type" value="Transcribed_RNA"/>
</dbReference>
<dbReference type="EMBL" id="HBUF01409884">
    <property type="protein sequence ID" value="CAG6738844.1"/>
    <property type="molecule type" value="Transcribed_RNA"/>
</dbReference>
<dbReference type="EMBL" id="HBUF01240000">
    <property type="protein sequence ID" value="CAG6676512.1"/>
    <property type="molecule type" value="Transcribed_RNA"/>
</dbReference>
<dbReference type="InterPro" id="IPR000180">
    <property type="entry name" value="Dipep_AS"/>
</dbReference>
<dbReference type="AlphaFoldDB" id="A0A8D8T229"/>
<comment type="subunit">
    <text evidence="1">Homodimer; disulfide-linked.</text>
</comment>
<reference evidence="3" key="1">
    <citation type="submission" date="2021-05" db="EMBL/GenBank/DDBJ databases">
        <authorList>
            <person name="Alioto T."/>
            <person name="Alioto T."/>
            <person name="Gomez Garrido J."/>
        </authorList>
    </citation>
    <scope>NUCLEOTIDE SEQUENCE</scope>
</reference>
<keyword evidence="1" id="KW-0325">Glycoprotein</keyword>
<keyword evidence="1" id="KW-0645">Protease</keyword>
<dbReference type="CDD" id="cd01301">
    <property type="entry name" value="rDP_like"/>
    <property type="match status" value="1"/>
</dbReference>
<comment type="similarity">
    <text evidence="1">Belongs to the metallo-dependent hydrolases superfamily. Peptidase M19 family.</text>
</comment>
<dbReference type="EC" id="3.4.13.19" evidence="1"/>
<dbReference type="PANTHER" id="PTHR10443">
    <property type="entry name" value="MICROSOMAL DIPEPTIDASE"/>
    <property type="match status" value="1"/>
</dbReference>
<keyword evidence="1" id="KW-0449">Lipoprotein</keyword>
<evidence type="ECO:0000313" key="3">
    <source>
        <dbReference type="EMBL" id="CAG6676512.1"/>
    </source>
</evidence>
<dbReference type="InterPro" id="IPR032466">
    <property type="entry name" value="Metal_Hydrolase"/>
</dbReference>
<dbReference type="PANTHER" id="PTHR10443:SF47">
    <property type="entry name" value="DIPEPTIDASE"/>
    <property type="match status" value="1"/>
</dbReference>
<keyword evidence="1" id="KW-0224">Dipeptidase</keyword>
<dbReference type="PROSITE" id="PS00869">
    <property type="entry name" value="RENAL_DIPEPTIDASE_1"/>
    <property type="match status" value="1"/>
</dbReference>